<evidence type="ECO:0000313" key="2">
    <source>
        <dbReference type="Proteomes" id="UP001302321"/>
    </source>
</evidence>
<evidence type="ECO:0008006" key="3">
    <source>
        <dbReference type="Google" id="ProtNLM"/>
    </source>
</evidence>
<gene>
    <name evidence="1" type="ORF">QBC36DRAFT_355502</name>
</gene>
<dbReference type="Proteomes" id="UP001302321">
    <property type="component" value="Unassembled WGS sequence"/>
</dbReference>
<sequence>MNFQKPSINLITLHTFHTCPSSLNHTLHYEYHLAPLAIVEKDNTKSSETKILSVPGIALNLTQPTVPETWSIDGGEPACFRFHAIPHFAQNRAPLQISVIVPLDQMTLIHIRDHGPGFYSDLKPNNVLLVKPTGPHVGFNVMDDSGLTAPLIIDFEQRGSWYGWSPPKVQYVEYLDMLATKSLSNFGSQEIQRYTAAVNIVMVTKNQQPTATSTEHKSRWL</sequence>
<accession>A0AAN7A6I6</accession>
<dbReference type="EMBL" id="MU866247">
    <property type="protein sequence ID" value="KAK4175135.1"/>
    <property type="molecule type" value="Genomic_DNA"/>
</dbReference>
<protein>
    <recommendedName>
        <fullName evidence="3">Protein kinase domain-containing protein</fullName>
    </recommendedName>
</protein>
<reference evidence="1" key="1">
    <citation type="journal article" date="2023" name="Mol. Phylogenet. Evol.">
        <title>Genome-scale phylogeny and comparative genomics of the fungal order Sordariales.</title>
        <authorList>
            <person name="Hensen N."/>
            <person name="Bonometti L."/>
            <person name="Westerberg I."/>
            <person name="Brannstrom I.O."/>
            <person name="Guillou S."/>
            <person name="Cros-Aarteil S."/>
            <person name="Calhoun S."/>
            <person name="Haridas S."/>
            <person name="Kuo A."/>
            <person name="Mondo S."/>
            <person name="Pangilinan J."/>
            <person name="Riley R."/>
            <person name="LaButti K."/>
            <person name="Andreopoulos B."/>
            <person name="Lipzen A."/>
            <person name="Chen C."/>
            <person name="Yan M."/>
            <person name="Daum C."/>
            <person name="Ng V."/>
            <person name="Clum A."/>
            <person name="Steindorff A."/>
            <person name="Ohm R.A."/>
            <person name="Martin F."/>
            <person name="Silar P."/>
            <person name="Natvig D.O."/>
            <person name="Lalanne C."/>
            <person name="Gautier V."/>
            <person name="Ament-Velasquez S.L."/>
            <person name="Kruys A."/>
            <person name="Hutchinson M.I."/>
            <person name="Powell A.J."/>
            <person name="Barry K."/>
            <person name="Miller A.N."/>
            <person name="Grigoriev I.V."/>
            <person name="Debuchy R."/>
            <person name="Gladieux P."/>
            <person name="Hiltunen Thoren M."/>
            <person name="Johannesson H."/>
        </authorList>
    </citation>
    <scope>NUCLEOTIDE SEQUENCE</scope>
    <source>
        <strain evidence="1">CBS 892.96</strain>
    </source>
</reference>
<reference evidence="1" key="2">
    <citation type="submission" date="2023-05" db="EMBL/GenBank/DDBJ databases">
        <authorList>
            <consortium name="Lawrence Berkeley National Laboratory"/>
            <person name="Steindorff A."/>
            <person name="Hensen N."/>
            <person name="Bonometti L."/>
            <person name="Westerberg I."/>
            <person name="Brannstrom I.O."/>
            <person name="Guillou S."/>
            <person name="Cros-Aarteil S."/>
            <person name="Calhoun S."/>
            <person name="Haridas S."/>
            <person name="Kuo A."/>
            <person name="Mondo S."/>
            <person name="Pangilinan J."/>
            <person name="Riley R."/>
            <person name="Labutti K."/>
            <person name="Andreopoulos B."/>
            <person name="Lipzen A."/>
            <person name="Chen C."/>
            <person name="Yanf M."/>
            <person name="Daum C."/>
            <person name="Ng V."/>
            <person name="Clum A."/>
            <person name="Ohm R."/>
            <person name="Martin F."/>
            <person name="Silar P."/>
            <person name="Natvig D."/>
            <person name="Lalanne C."/>
            <person name="Gautier V."/>
            <person name="Ament-Velasquez S.L."/>
            <person name="Kruys A."/>
            <person name="Hutchinson M.I."/>
            <person name="Powell A.J."/>
            <person name="Barry K."/>
            <person name="Miller A.N."/>
            <person name="Grigoriev I.V."/>
            <person name="Debuchy R."/>
            <person name="Gladieux P."/>
            <person name="Thoren M.H."/>
            <person name="Johannesson H."/>
        </authorList>
    </citation>
    <scope>NUCLEOTIDE SEQUENCE</scope>
    <source>
        <strain evidence="1">CBS 892.96</strain>
    </source>
</reference>
<dbReference type="AlphaFoldDB" id="A0AAN7A6I6"/>
<proteinExistence type="predicted"/>
<comment type="caution">
    <text evidence="1">The sequence shown here is derived from an EMBL/GenBank/DDBJ whole genome shotgun (WGS) entry which is preliminary data.</text>
</comment>
<organism evidence="1 2">
    <name type="scientific">Triangularia setosa</name>
    <dbReference type="NCBI Taxonomy" id="2587417"/>
    <lineage>
        <taxon>Eukaryota</taxon>
        <taxon>Fungi</taxon>
        <taxon>Dikarya</taxon>
        <taxon>Ascomycota</taxon>
        <taxon>Pezizomycotina</taxon>
        <taxon>Sordariomycetes</taxon>
        <taxon>Sordariomycetidae</taxon>
        <taxon>Sordariales</taxon>
        <taxon>Podosporaceae</taxon>
        <taxon>Triangularia</taxon>
    </lineage>
</organism>
<evidence type="ECO:0000313" key="1">
    <source>
        <dbReference type="EMBL" id="KAK4175135.1"/>
    </source>
</evidence>
<name>A0AAN7A6I6_9PEZI</name>
<keyword evidence="2" id="KW-1185">Reference proteome</keyword>